<evidence type="ECO:0000313" key="2">
    <source>
        <dbReference type="EMBL" id="CAB5240716.1"/>
    </source>
</evidence>
<name>A0A6J7Y1A2_9ZZZZ</name>
<dbReference type="EMBL" id="CAFBSG010000015">
    <property type="protein sequence ID" value="CAB5240716.1"/>
    <property type="molecule type" value="Genomic_DNA"/>
</dbReference>
<organism evidence="2">
    <name type="scientific">freshwater metagenome</name>
    <dbReference type="NCBI Taxonomy" id="449393"/>
    <lineage>
        <taxon>unclassified sequences</taxon>
        <taxon>metagenomes</taxon>
        <taxon>ecological metagenomes</taxon>
    </lineage>
</organism>
<dbReference type="AlphaFoldDB" id="A0A6J7Y1A2"/>
<sequence>MSIPLLSPAFTKSRKIVTQKSARAALKLVTNVSPAEQVNRKFFATFATFVMIFGLAMLLVINTLLAQDAFTLAKLQNDSKLATDQYEALSRTIEKISSPEELAVKAKALGMEPAATPTFVNLNGLPRG</sequence>
<keyword evidence="1" id="KW-0812">Transmembrane</keyword>
<evidence type="ECO:0000256" key="1">
    <source>
        <dbReference type="SAM" id="Phobius"/>
    </source>
</evidence>
<keyword evidence="1" id="KW-1133">Transmembrane helix</keyword>
<gene>
    <name evidence="2" type="ORF">UFOPK3554_01011</name>
</gene>
<accession>A0A6J7Y1A2</accession>
<protein>
    <submittedName>
        <fullName evidence="2">Unannotated protein</fullName>
    </submittedName>
</protein>
<keyword evidence="1" id="KW-0472">Membrane</keyword>
<proteinExistence type="predicted"/>
<feature type="transmembrane region" description="Helical" evidence="1">
    <location>
        <begin position="42"/>
        <end position="65"/>
    </location>
</feature>
<reference evidence="2" key="1">
    <citation type="submission" date="2020-05" db="EMBL/GenBank/DDBJ databases">
        <authorList>
            <person name="Chiriac C."/>
            <person name="Salcher M."/>
            <person name="Ghai R."/>
            <person name="Kavagutti S V."/>
        </authorList>
    </citation>
    <scope>NUCLEOTIDE SEQUENCE</scope>
</reference>